<proteinExistence type="inferred from homology"/>
<dbReference type="PANTHER" id="PTHR43394">
    <property type="entry name" value="ATP-DEPENDENT PERMEASE MDL1, MITOCHONDRIAL"/>
    <property type="match status" value="1"/>
</dbReference>
<dbReference type="Pfam" id="PF00664">
    <property type="entry name" value="ABC_membrane"/>
    <property type="match status" value="1"/>
</dbReference>
<feature type="domain" description="ABC transmembrane type-1" evidence="9">
    <location>
        <begin position="166"/>
        <end position="440"/>
    </location>
</feature>
<dbReference type="GO" id="GO:0015421">
    <property type="term" value="F:ABC-type oligopeptide transporter activity"/>
    <property type="evidence" value="ECO:0007669"/>
    <property type="project" value="TreeGrafter"/>
</dbReference>
<keyword evidence="6 8" id="KW-1133">Transmembrane helix</keyword>
<dbReference type="Pfam" id="PF03412">
    <property type="entry name" value="Peptidase_C39"/>
    <property type="match status" value="1"/>
</dbReference>
<dbReference type="InterPro" id="IPR003439">
    <property type="entry name" value="ABC_transporter-like_ATP-bd"/>
</dbReference>
<comment type="similarity">
    <text evidence="2">Belongs to the ABC transporter superfamily.</text>
</comment>
<dbReference type="InterPro" id="IPR036640">
    <property type="entry name" value="ABC1_TM_sf"/>
</dbReference>
<keyword evidence="7 8" id="KW-0472">Membrane</keyword>
<evidence type="ECO:0000256" key="6">
    <source>
        <dbReference type="ARBA" id="ARBA00022989"/>
    </source>
</evidence>
<feature type="transmembrane region" description="Helical" evidence="8">
    <location>
        <begin position="422"/>
        <end position="441"/>
    </location>
</feature>
<dbReference type="PROSITE" id="PS50929">
    <property type="entry name" value="ABC_TM1F"/>
    <property type="match status" value="1"/>
</dbReference>
<feature type="transmembrane region" description="Helical" evidence="8">
    <location>
        <begin position="277"/>
        <end position="298"/>
    </location>
</feature>
<dbReference type="PROSITE" id="PS00211">
    <property type="entry name" value="ABC_TRANSPORTER_1"/>
    <property type="match status" value="1"/>
</dbReference>
<dbReference type="Gene3D" id="3.40.50.300">
    <property type="entry name" value="P-loop containing nucleotide triphosphate hydrolases"/>
    <property type="match status" value="1"/>
</dbReference>
<dbReference type="SUPFAM" id="SSF90123">
    <property type="entry name" value="ABC transporter transmembrane region"/>
    <property type="match status" value="1"/>
</dbReference>
<feature type="transmembrane region" description="Helical" evidence="8">
    <location>
        <begin position="304"/>
        <end position="324"/>
    </location>
</feature>
<evidence type="ECO:0000259" key="10">
    <source>
        <dbReference type="PROSITE" id="PS50990"/>
    </source>
</evidence>
<keyword evidence="5" id="KW-0645">Protease</keyword>
<dbReference type="InterPro" id="IPR017871">
    <property type="entry name" value="ABC_transporter-like_CS"/>
</dbReference>
<dbReference type="PROSITE" id="PS50990">
    <property type="entry name" value="PEPTIDASE_C39"/>
    <property type="match status" value="1"/>
</dbReference>
<evidence type="ECO:0000256" key="2">
    <source>
        <dbReference type="ARBA" id="ARBA00005417"/>
    </source>
</evidence>
<evidence type="ECO:0000313" key="12">
    <source>
        <dbReference type="Proteomes" id="UP000007473"/>
    </source>
</evidence>
<dbReference type="GO" id="GO:0008234">
    <property type="term" value="F:cysteine-type peptidase activity"/>
    <property type="evidence" value="ECO:0007669"/>
    <property type="project" value="UniProtKB-KW"/>
</dbReference>
<feature type="transmembrane region" description="Helical" evidence="8">
    <location>
        <begin position="392"/>
        <end position="410"/>
    </location>
</feature>
<accession>A0AB32XAU4</accession>
<dbReference type="GO" id="GO:0016887">
    <property type="term" value="F:ATP hydrolysis activity"/>
    <property type="evidence" value="ECO:0007669"/>
    <property type="project" value="InterPro"/>
</dbReference>
<dbReference type="RefSeq" id="WP_013526639.1">
    <property type="nucleotide sequence ID" value="NC_014921.1"/>
</dbReference>
<organism evidence="11 12">
    <name type="scientific">Mycoplasmopsis fermentans (strain M64)</name>
    <name type="common">Mycoplasma fermentans</name>
    <dbReference type="NCBI Taxonomy" id="943945"/>
    <lineage>
        <taxon>Bacteria</taxon>
        <taxon>Bacillati</taxon>
        <taxon>Mycoplasmatota</taxon>
        <taxon>Mycoplasmoidales</taxon>
        <taxon>Metamycoplasmataceae</taxon>
        <taxon>Mycoplasmopsis</taxon>
    </lineage>
</organism>
<sequence length="687" mass="80642">MRIKKQEDIKDCGLYVLQYFVAKHNDDYIDINYFKNKATYSSEGVNISTLKKLASEHDIDLNSYTGDFESLESLDNSNMPIALLLNRKGYSHYVILEKMKDNYFIVQDPAYGRKMKVKKKDLAKEFANVILFFDPKEEKSKNKNKNYSLDNKISTLFSFKKYTYPLFISALLGLFLSFGSTFFIKIVFDFILPNYLKNNLIIIFVFFLWINILMFINRLFKNHVIKKIKNDLEFTLTKAFFDKIKRVPSNYLSKLTSNDYFKRLTYIKEICEFQSNFVFTFLSEIFSFIGSTILLIWINYVLFLIMFGIAIVVLLGNVIYHFWIEKNYPDLLEKNLNSMKSDIDFIYSWKEMDNVDYSRFISKNQFKNMLEFKKKEYSFASKDDIKNFWNDLFIGNFSTIIVFASSFFILKNKLSTGSLMMFLNGINFFVNPMLNMSSLLLSQTMIKRNVNLVNFVLNLDEKSNLDTGLFIDKIKKIELENVNFYYENGKNILNIPSFTIDQNIQLNGKNGSGKTTMLSFINGCFKGYLGKMKINDIDFDSINLINYQSKNILINSSSHLPDVSFLEYITSNNENYKNELNNNIQKYDLYKIFEEMNFNLNGSIISNGSNLSSGQKQLLLLLKLFVRKYDLIMLDEAFENINPSNCELLKKAIKKYQDEALFIEISHNRNYLFKTKEVCFEKINNCF</sequence>
<dbReference type="PANTHER" id="PTHR43394:SF1">
    <property type="entry name" value="ATP-BINDING CASSETTE SUB-FAMILY B MEMBER 10, MITOCHONDRIAL"/>
    <property type="match status" value="1"/>
</dbReference>
<protein>
    <submittedName>
        <fullName evidence="11">Unspecified toxin/drug ABC transporter ATP-binding and permease protein</fullName>
    </submittedName>
</protein>
<dbReference type="InterPro" id="IPR027417">
    <property type="entry name" value="P-loop_NTPase"/>
</dbReference>
<evidence type="ECO:0000259" key="9">
    <source>
        <dbReference type="PROSITE" id="PS50929"/>
    </source>
</evidence>
<feature type="transmembrane region" description="Helical" evidence="8">
    <location>
        <begin position="200"/>
        <end position="220"/>
    </location>
</feature>
<dbReference type="GO" id="GO:0005886">
    <property type="term" value="C:plasma membrane"/>
    <property type="evidence" value="ECO:0007669"/>
    <property type="project" value="UniProtKB-SubCell"/>
</dbReference>
<reference evidence="11 12" key="1">
    <citation type="journal article" date="2011" name="J. Bacteriol.">
        <title>Genome sequence of the repetitive-sequence-rich Mycoplasma fermentans strain M64.</title>
        <authorList>
            <person name="Shu H.W."/>
            <person name="Liu T.T."/>
            <person name="Chang H.Y."/>
            <person name="Liu Y.M."/>
            <person name="Wu K.M."/>
            <person name="Shu H.Y."/>
            <person name="Tsai S.F."/>
            <person name="Hsiao K.J."/>
            <person name="Hu W.S."/>
            <person name="Ng W.V."/>
        </authorList>
    </citation>
    <scope>NUCLEOTIDE SEQUENCE [LARGE SCALE GENOMIC DNA]</scope>
    <source>
        <strain evidence="11 12">M64</strain>
    </source>
</reference>
<keyword evidence="11" id="KW-0547">Nucleotide-binding</keyword>
<evidence type="ECO:0000256" key="8">
    <source>
        <dbReference type="SAM" id="Phobius"/>
    </source>
</evidence>
<dbReference type="InterPro" id="IPR011527">
    <property type="entry name" value="ABC1_TM_dom"/>
</dbReference>
<dbReference type="GO" id="GO:0005524">
    <property type="term" value="F:ATP binding"/>
    <property type="evidence" value="ECO:0007669"/>
    <property type="project" value="UniProtKB-KW"/>
</dbReference>
<keyword evidence="5" id="KW-0788">Thiol protease</keyword>
<gene>
    <name evidence="11" type="primary">sunT</name>
    <name evidence="11" type="ordered locus">MfeM64YM_0083</name>
</gene>
<evidence type="ECO:0000256" key="3">
    <source>
        <dbReference type="ARBA" id="ARBA00022692"/>
    </source>
</evidence>
<dbReference type="Pfam" id="PF00005">
    <property type="entry name" value="ABC_tran"/>
    <property type="match status" value="1"/>
</dbReference>
<evidence type="ECO:0000313" key="11">
    <source>
        <dbReference type="EMBL" id="ADV34093.1"/>
    </source>
</evidence>
<dbReference type="KEGG" id="mfm:MfeM64YM_0083"/>
<dbReference type="InterPro" id="IPR005074">
    <property type="entry name" value="Peptidase_C39"/>
</dbReference>
<evidence type="ECO:0000256" key="1">
    <source>
        <dbReference type="ARBA" id="ARBA00004651"/>
    </source>
</evidence>
<evidence type="ECO:0000256" key="4">
    <source>
        <dbReference type="ARBA" id="ARBA00022801"/>
    </source>
</evidence>
<dbReference type="NCBIfam" id="NF045998">
    <property type="entry name" value="cleave_ABC_plasm"/>
    <property type="match status" value="1"/>
</dbReference>
<keyword evidence="11" id="KW-0067">ATP-binding</keyword>
<dbReference type="EMBL" id="CP002458">
    <property type="protein sequence ID" value="ADV34093.1"/>
    <property type="molecule type" value="Genomic_DNA"/>
</dbReference>
<evidence type="ECO:0000256" key="7">
    <source>
        <dbReference type="ARBA" id="ARBA00023136"/>
    </source>
</evidence>
<dbReference type="Proteomes" id="UP000007473">
    <property type="component" value="Chromosome"/>
</dbReference>
<dbReference type="GO" id="GO:0006508">
    <property type="term" value="P:proteolysis"/>
    <property type="evidence" value="ECO:0007669"/>
    <property type="project" value="InterPro"/>
</dbReference>
<name>A0AB32XAU4_MYCFM</name>
<dbReference type="Gene3D" id="3.90.70.10">
    <property type="entry name" value="Cysteine proteinases"/>
    <property type="match status" value="1"/>
</dbReference>
<dbReference type="SUPFAM" id="SSF52540">
    <property type="entry name" value="P-loop containing nucleoside triphosphate hydrolases"/>
    <property type="match status" value="1"/>
</dbReference>
<dbReference type="Gene3D" id="1.20.1560.10">
    <property type="entry name" value="ABC transporter type 1, transmembrane domain"/>
    <property type="match status" value="1"/>
</dbReference>
<keyword evidence="3 8" id="KW-0812">Transmembrane</keyword>
<keyword evidence="4" id="KW-0378">Hydrolase</keyword>
<comment type="subcellular location">
    <subcellularLocation>
        <location evidence="1">Cell membrane</location>
        <topology evidence="1">Multi-pass membrane protein</topology>
    </subcellularLocation>
</comment>
<dbReference type="InterPro" id="IPR039421">
    <property type="entry name" value="Type_1_exporter"/>
</dbReference>
<dbReference type="AlphaFoldDB" id="A0AB32XAU4"/>
<feature type="domain" description="Peptidase C39" evidence="10">
    <location>
        <begin position="6"/>
        <end position="133"/>
    </location>
</feature>
<feature type="transmembrane region" description="Helical" evidence="8">
    <location>
        <begin position="162"/>
        <end position="188"/>
    </location>
</feature>
<evidence type="ECO:0000256" key="5">
    <source>
        <dbReference type="ARBA" id="ARBA00022807"/>
    </source>
</evidence>